<evidence type="ECO:0008006" key="3">
    <source>
        <dbReference type="Google" id="ProtNLM"/>
    </source>
</evidence>
<comment type="caution">
    <text evidence="1">The sequence shown here is derived from an EMBL/GenBank/DDBJ whole genome shotgun (WGS) entry which is preliminary data.</text>
</comment>
<organism evidence="1 2">
    <name type="scientific">Henosepilachna vigintioctopunctata</name>
    <dbReference type="NCBI Taxonomy" id="420089"/>
    <lineage>
        <taxon>Eukaryota</taxon>
        <taxon>Metazoa</taxon>
        <taxon>Ecdysozoa</taxon>
        <taxon>Arthropoda</taxon>
        <taxon>Hexapoda</taxon>
        <taxon>Insecta</taxon>
        <taxon>Pterygota</taxon>
        <taxon>Neoptera</taxon>
        <taxon>Endopterygota</taxon>
        <taxon>Coleoptera</taxon>
        <taxon>Polyphaga</taxon>
        <taxon>Cucujiformia</taxon>
        <taxon>Coccinelloidea</taxon>
        <taxon>Coccinellidae</taxon>
        <taxon>Epilachninae</taxon>
        <taxon>Epilachnini</taxon>
        <taxon>Henosepilachna</taxon>
    </lineage>
</organism>
<gene>
    <name evidence="1" type="ORF">WA026_022209</name>
</gene>
<protein>
    <recommendedName>
        <fullName evidence="3">Reverse transcriptase domain-containing protein</fullName>
    </recommendedName>
</protein>
<dbReference type="AlphaFoldDB" id="A0AAW1UN29"/>
<reference evidence="1 2" key="1">
    <citation type="submission" date="2023-03" db="EMBL/GenBank/DDBJ databases">
        <title>Genome insight into feeding habits of ladybird beetles.</title>
        <authorList>
            <person name="Li H.-S."/>
            <person name="Huang Y.-H."/>
            <person name="Pang H."/>
        </authorList>
    </citation>
    <scope>NUCLEOTIDE SEQUENCE [LARGE SCALE GENOMIC DNA]</scope>
    <source>
        <strain evidence="1">SYSU_2023b</strain>
        <tissue evidence="1">Whole body</tissue>
    </source>
</reference>
<dbReference type="EMBL" id="JARQZJ010000078">
    <property type="protein sequence ID" value="KAK9882583.1"/>
    <property type="molecule type" value="Genomic_DNA"/>
</dbReference>
<proteinExistence type="predicted"/>
<accession>A0AAW1UN29</accession>
<sequence>MYANDNTFLVTALSIPTVLEASSVILSRVNGCCRERGLIVNLQKTECVVFSTPRSVSSLLMIGDSDHEISVSETVKFLGVCLDRHLRWDVHINTLKKKLNGVSFMLYMLRNQVTFICHLYFCFY</sequence>
<evidence type="ECO:0000313" key="1">
    <source>
        <dbReference type="EMBL" id="KAK9882583.1"/>
    </source>
</evidence>
<dbReference type="Proteomes" id="UP001431783">
    <property type="component" value="Unassembled WGS sequence"/>
</dbReference>
<keyword evidence="2" id="KW-1185">Reference proteome</keyword>
<name>A0AAW1UN29_9CUCU</name>
<evidence type="ECO:0000313" key="2">
    <source>
        <dbReference type="Proteomes" id="UP001431783"/>
    </source>
</evidence>